<keyword evidence="1" id="KW-0732">Signal</keyword>
<evidence type="ECO:0000313" key="3">
    <source>
        <dbReference type="Proteomes" id="UP000319257"/>
    </source>
</evidence>
<dbReference type="SUPFAM" id="SSF55486">
    <property type="entry name" value="Metalloproteases ('zincins'), catalytic domain"/>
    <property type="match status" value="1"/>
</dbReference>
<dbReference type="GO" id="GO:0008237">
    <property type="term" value="F:metallopeptidase activity"/>
    <property type="evidence" value="ECO:0007669"/>
    <property type="project" value="InterPro"/>
</dbReference>
<dbReference type="RefSeq" id="XP_030995336.1">
    <property type="nucleotide sequence ID" value="XM_031140393.1"/>
</dbReference>
<feature type="signal peptide" evidence="1">
    <location>
        <begin position="1"/>
        <end position="24"/>
    </location>
</feature>
<dbReference type="AlphaFoldDB" id="A0A507AS50"/>
<dbReference type="InterPro" id="IPR024079">
    <property type="entry name" value="MetalloPept_cat_dom_sf"/>
</dbReference>
<evidence type="ECO:0000256" key="1">
    <source>
        <dbReference type="SAM" id="SignalP"/>
    </source>
</evidence>
<sequence>MPSTRNATYVAATILMHLAFSSLASPTGLGSSASLGRRYTESINGCNPDQTTKLNQDFADAASFALHAYNDMSKDHAATEGDGADEDLLQAQHLWGIVASNNDPTNPPYKFSVRCAPNDDQECSSRTTQSFAITDARPQDGDTARQMKICPIYFTHDWSKQSTTSHKWIPNPGRRDDSWCKPEAKFRDFSVGGLVLLHEMTHLDAVTKAASYPSVHDDDGNFDTHATEDVQGVPPDNNPPLQARNLAKIWQQGKEGDCEDLTQPFRNAESLAAAALEAYAMKFCKLGNIDI</sequence>
<dbReference type="STRING" id="1093900.A0A507AS50"/>
<reference evidence="2 3" key="1">
    <citation type="submission" date="2019-06" db="EMBL/GenBank/DDBJ databases">
        <title>Draft genome sequence of the filamentous fungus Phialemoniopsis curvata isolated from diesel fuel.</title>
        <authorList>
            <person name="Varaljay V.A."/>
            <person name="Lyon W.J."/>
            <person name="Crouch A.L."/>
            <person name="Drake C.E."/>
            <person name="Hollomon J.M."/>
            <person name="Nadeau L.J."/>
            <person name="Nunn H.S."/>
            <person name="Stevenson B.S."/>
            <person name="Bojanowski C.L."/>
            <person name="Crookes-Goodson W.J."/>
        </authorList>
    </citation>
    <scope>NUCLEOTIDE SEQUENCE [LARGE SCALE GENOMIC DNA]</scope>
    <source>
        <strain evidence="2 3">D216</strain>
    </source>
</reference>
<gene>
    <name evidence="2" type="ORF">E0L32_005828</name>
</gene>
<dbReference type="OrthoDB" id="5381562at2759"/>
<comment type="caution">
    <text evidence="2">The sequence shown here is derived from an EMBL/GenBank/DDBJ whole genome shotgun (WGS) entry which is preliminary data.</text>
</comment>
<accession>A0A507AS50</accession>
<evidence type="ECO:0000313" key="2">
    <source>
        <dbReference type="EMBL" id="TPX13625.1"/>
    </source>
</evidence>
<dbReference type="Gene3D" id="3.40.390.10">
    <property type="entry name" value="Collagenase (Catalytic Domain)"/>
    <property type="match status" value="1"/>
</dbReference>
<organism evidence="2 3">
    <name type="scientific">Thyridium curvatum</name>
    <dbReference type="NCBI Taxonomy" id="1093900"/>
    <lineage>
        <taxon>Eukaryota</taxon>
        <taxon>Fungi</taxon>
        <taxon>Dikarya</taxon>
        <taxon>Ascomycota</taxon>
        <taxon>Pezizomycotina</taxon>
        <taxon>Sordariomycetes</taxon>
        <taxon>Sordariomycetidae</taxon>
        <taxon>Thyridiales</taxon>
        <taxon>Thyridiaceae</taxon>
        <taxon>Thyridium</taxon>
    </lineage>
</organism>
<dbReference type="EMBL" id="SKBQ01000032">
    <property type="protein sequence ID" value="TPX13625.1"/>
    <property type="molecule type" value="Genomic_DNA"/>
</dbReference>
<evidence type="ECO:0008006" key="4">
    <source>
        <dbReference type="Google" id="ProtNLM"/>
    </source>
</evidence>
<feature type="chain" id="PRO_5021465965" description="Lysine-specific metallo-endopeptidase domain-containing protein" evidence="1">
    <location>
        <begin position="25"/>
        <end position="291"/>
    </location>
</feature>
<protein>
    <recommendedName>
        <fullName evidence="4">Lysine-specific metallo-endopeptidase domain-containing protein</fullName>
    </recommendedName>
</protein>
<proteinExistence type="predicted"/>
<name>A0A507AS50_9PEZI</name>
<dbReference type="InParanoid" id="A0A507AS50"/>
<keyword evidence="3" id="KW-1185">Reference proteome</keyword>
<dbReference type="GeneID" id="41973275"/>
<dbReference type="Proteomes" id="UP000319257">
    <property type="component" value="Unassembled WGS sequence"/>
</dbReference>